<feature type="compositionally biased region" description="Low complexity" evidence="1">
    <location>
        <begin position="172"/>
        <end position="184"/>
    </location>
</feature>
<dbReference type="AlphaFoldDB" id="A0A5M6BWA2"/>
<feature type="compositionally biased region" description="Low complexity" evidence="1">
    <location>
        <begin position="319"/>
        <end position="329"/>
    </location>
</feature>
<evidence type="ECO:0000313" key="3">
    <source>
        <dbReference type="EMBL" id="WWD17006.1"/>
    </source>
</evidence>
<feature type="region of interest" description="Disordered" evidence="1">
    <location>
        <begin position="1"/>
        <end position="70"/>
    </location>
</feature>
<sequence>MSPTSNTSQDLSQSPFTPSRPLGRPTISRSPVIQPHSHSQSRRSPRLSPILNHHHPQSPQVDPNQPQFAELLTPLKLRRRRNRLQPDQQPTSLPPVAGPSRLGYYTLEGDLFRGAIRDPTVPFHHFVEEDAVSLGTGSTSSSSSNWSWGSGNFERARAVIGRVGEALGVRRGSGSSGSDSSTSDSGDDGDSRSLSSAGGKKRRKRRMSHSHRLSRTFTNLSRQTSGSPERPRRQHLPKRREFTLLLPPKQDEVDLGVRTSVSSSDREAITLVEGEWSPTSLGKKKEYPPDRVITTPSLPVVLDHIRSVRLASGYTPLDTTPLPTPGITPNIAVRRGGSAPGRTRTAKGSATFANPPLPNRPPPGSRTQSRLYALRGDTPADLVRPKSVSDLLGLPSPKSTTSLASMKSEFILPTRPTTPAMVRGDSDGKAKEKPKGCWWLDVSCPGWEDLRDIGELLGLHPLTLEDVLQQDPREKLDTFDKLGYYFLAVRALDESYFKYTPGSANSSGATLVEPPHGNIKRKDSHAESEVGEDDPEAEHKKEGRRRGWGMGRASGKMAAKSGEKVEIIEDNPGKEGLEGVGVGALNVYLVVFADGIVSFHFEDISKHTKRVLERVLTLANPDHGSDWIAHGLLDSIVDAFFPLIRYVDGEVDDIDSLTIDPTTDPKKTTAFLEKIKVNLPESPSCSGFDLNEKTITEKTGLPTTTLWRTPKEREKRPSIVKRLRASFPNAKLYMPRPLVYIRLFFLPTSSAVRRKYEQAPEAVFDRSTMLKRITDMRRLVTGLTRLLGAKGAVINRLRKRAMEEAGTVEAYIGDVEDHILLLQTSLYHYEYILGHCQPAYLSHLNVSFSFARGGTDQAILALSVVAFSILPMQLILGLFSMNIHIPHNGVAEAPHKEPDGSQSPFNYFGGIVVAIFLVACGMTMIIRYWRWLARKKWGKLRGVEVPEFWEAFWGWN</sequence>
<dbReference type="PANTHER" id="PTHR21535:SF90">
    <property type="entry name" value="CORA METAL ION TRANSPORTER"/>
    <property type="match status" value="1"/>
</dbReference>
<dbReference type="InterPro" id="IPR044089">
    <property type="entry name" value="Alr1-like"/>
</dbReference>
<evidence type="ECO:0000313" key="4">
    <source>
        <dbReference type="Proteomes" id="UP000322225"/>
    </source>
</evidence>
<dbReference type="GeneID" id="43590433"/>
<keyword evidence="2" id="KW-0812">Transmembrane</keyword>
<gene>
    <name evidence="3" type="ORF">CI109_101442</name>
</gene>
<dbReference type="OrthoDB" id="29879at2759"/>
<proteinExistence type="predicted"/>
<dbReference type="RefSeq" id="XP_031859489.1">
    <property type="nucleotide sequence ID" value="XM_032006276.1"/>
</dbReference>
<dbReference type="Pfam" id="PF01544">
    <property type="entry name" value="CorA"/>
    <property type="match status" value="1"/>
</dbReference>
<feature type="transmembrane region" description="Helical" evidence="2">
    <location>
        <begin position="859"/>
        <end position="885"/>
    </location>
</feature>
<dbReference type="Gene3D" id="1.20.58.340">
    <property type="entry name" value="Magnesium transport protein CorA, transmembrane region"/>
    <property type="match status" value="3"/>
</dbReference>
<feature type="compositionally biased region" description="Pro residues" evidence="1">
    <location>
        <begin position="355"/>
        <end position="364"/>
    </location>
</feature>
<feature type="compositionally biased region" description="Basic residues" evidence="1">
    <location>
        <begin position="199"/>
        <end position="214"/>
    </location>
</feature>
<dbReference type="EMBL" id="CP144053">
    <property type="protein sequence ID" value="WWD17006.1"/>
    <property type="molecule type" value="Genomic_DNA"/>
</dbReference>
<evidence type="ECO:0000256" key="1">
    <source>
        <dbReference type="SAM" id="MobiDB-lite"/>
    </source>
</evidence>
<dbReference type="PANTHER" id="PTHR21535">
    <property type="entry name" value="MAGNESIUM AND COBALT TRANSPORT PROTEIN/MITOCHONDRIAL IMPORT INNER MEMBRANE TRANSLOCASE SUBUNIT TIM8"/>
    <property type="match status" value="1"/>
</dbReference>
<dbReference type="KEGG" id="ksn:43590433"/>
<dbReference type="SUPFAM" id="SSF143865">
    <property type="entry name" value="CorA soluble domain-like"/>
    <property type="match status" value="1"/>
</dbReference>
<organism evidence="3 4">
    <name type="scientific">Kwoniella shandongensis</name>
    <dbReference type="NCBI Taxonomy" id="1734106"/>
    <lineage>
        <taxon>Eukaryota</taxon>
        <taxon>Fungi</taxon>
        <taxon>Dikarya</taxon>
        <taxon>Basidiomycota</taxon>
        <taxon>Agaricomycotina</taxon>
        <taxon>Tremellomycetes</taxon>
        <taxon>Tremellales</taxon>
        <taxon>Cryptococcaceae</taxon>
        <taxon>Kwoniella</taxon>
    </lineage>
</organism>
<reference evidence="3" key="2">
    <citation type="submission" date="2024-01" db="EMBL/GenBank/DDBJ databases">
        <title>Comparative genomics of Cryptococcus and Kwoniella reveals pathogenesis evolution and contrasting modes of karyotype evolution via chromosome fusion or intercentromeric recombination.</title>
        <authorList>
            <person name="Coelho M.A."/>
            <person name="David-Palma M."/>
            <person name="Shea T."/>
            <person name="Bowers K."/>
            <person name="McGinley-Smith S."/>
            <person name="Mohammad A.W."/>
            <person name="Gnirke A."/>
            <person name="Yurkov A.M."/>
            <person name="Nowrousian M."/>
            <person name="Sun S."/>
            <person name="Cuomo C.A."/>
            <person name="Heitman J."/>
        </authorList>
    </citation>
    <scope>NUCLEOTIDE SEQUENCE</scope>
    <source>
        <strain evidence="3">CBS 12478</strain>
    </source>
</reference>
<keyword evidence="2" id="KW-1133">Transmembrane helix</keyword>
<evidence type="ECO:0000256" key="2">
    <source>
        <dbReference type="SAM" id="Phobius"/>
    </source>
</evidence>
<dbReference type="Gene3D" id="3.30.460.20">
    <property type="entry name" value="CorA soluble domain-like"/>
    <property type="match status" value="1"/>
</dbReference>
<accession>A0A5M6BWA2</accession>
<dbReference type="Proteomes" id="UP000322225">
    <property type="component" value="Chromosome 3"/>
</dbReference>
<dbReference type="CDD" id="cd12829">
    <property type="entry name" value="Alr1p-like"/>
    <property type="match status" value="1"/>
</dbReference>
<dbReference type="GO" id="GO:0015095">
    <property type="term" value="F:magnesium ion transmembrane transporter activity"/>
    <property type="evidence" value="ECO:0007669"/>
    <property type="project" value="InterPro"/>
</dbReference>
<feature type="region of interest" description="Disordered" evidence="1">
    <location>
        <begin position="81"/>
        <end position="100"/>
    </location>
</feature>
<dbReference type="InterPro" id="IPR045861">
    <property type="entry name" value="CorA_cytoplasmic_dom"/>
</dbReference>
<feature type="region of interest" description="Disordered" evidence="1">
    <location>
        <begin position="503"/>
        <end position="557"/>
    </location>
</feature>
<dbReference type="GO" id="GO:0010961">
    <property type="term" value="P:intracellular magnesium ion homeostasis"/>
    <property type="evidence" value="ECO:0007669"/>
    <property type="project" value="TreeGrafter"/>
</dbReference>
<dbReference type="InterPro" id="IPR002523">
    <property type="entry name" value="MgTranspt_CorA/ZnTranspt_ZntB"/>
</dbReference>
<name>A0A5M6BWA2_9TREE</name>
<feature type="transmembrane region" description="Helical" evidence="2">
    <location>
        <begin position="905"/>
        <end position="929"/>
    </location>
</feature>
<feature type="compositionally biased region" description="Polar residues" evidence="1">
    <location>
        <begin position="57"/>
        <end position="67"/>
    </location>
</feature>
<dbReference type="GO" id="GO:0016020">
    <property type="term" value="C:membrane"/>
    <property type="evidence" value="ECO:0007669"/>
    <property type="project" value="InterPro"/>
</dbReference>
<keyword evidence="4" id="KW-1185">Reference proteome</keyword>
<reference evidence="3" key="1">
    <citation type="submission" date="2017-08" db="EMBL/GenBank/DDBJ databases">
        <authorList>
            <person name="Cuomo C."/>
            <person name="Billmyre B."/>
            <person name="Heitman J."/>
        </authorList>
    </citation>
    <scope>NUCLEOTIDE SEQUENCE</scope>
    <source>
        <strain evidence="3">CBS 12478</strain>
    </source>
</reference>
<feature type="compositionally biased region" description="Polar residues" evidence="1">
    <location>
        <begin position="216"/>
        <end position="227"/>
    </location>
</feature>
<feature type="compositionally biased region" description="Polar residues" evidence="1">
    <location>
        <begin position="1"/>
        <end position="17"/>
    </location>
</feature>
<feature type="region of interest" description="Disordered" evidence="1">
    <location>
        <begin position="168"/>
        <end position="242"/>
    </location>
</feature>
<protein>
    <submittedName>
        <fullName evidence="3">Uncharacterized protein</fullName>
    </submittedName>
</protein>
<keyword evidence="2" id="KW-0472">Membrane</keyword>
<feature type="region of interest" description="Disordered" evidence="1">
    <location>
        <begin position="319"/>
        <end position="369"/>
    </location>
</feature>
<feature type="transmembrane region" description="Helical" evidence="2">
    <location>
        <begin position="580"/>
        <end position="601"/>
    </location>
</feature>